<dbReference type="CDD" id="cd02440">
    <property type="entry name" value="AdoMet_MTases"/>
    <property type="match status" value="1"/>
</dbReference>
<protein>
    <recommendedName>
        <fullName evidence="4">Aminoglycoside N(3)-acetyltransferase</fullName>
        <ecNumber evidence="4">2.3.1.-</ecNumber>
    </recommendedName>
</protein>
<keyword evidence="7" id="KW-1185">Reference proteome</keyword>
<dbReference type="Gene3D" id="3.40.50.150">
    <property type="entry name" value="Vaccinia Virus protein VP39"/>
    <property type="match status" value="1"/>
</dbReference>
<dbReference type="Pfam" id="PF02522">
    <property type="entry name" value="Antibiotic_NAT"/>
    <property type="match status" value="1"/>
</dbReference>
<dbReference type="EMBL" id="CP063845">
    <property type="protein sequence ID" value="UFP93658.1"/>
    <property type="molecule type" value="Genomic_DNA"/>
</dbReference>
<proteinExistence type="inferred from homology"/>
<dbReference type="InterPro" id="IPR003679">
    <property type="entry name" value="Amioglycoside_AcTrfase"/>
</dbReference>
<dbReference type="InterPro" id="IPR029063">
    <property type="entry name" value="SAM-dependent_MTases_sf"/>
</dbReference>
<reference evidence="6 7" key="1">
    <citation type="journal article" date="2021" name="Genome Biol. Evol.">
        <title>Complete Genome Sequencing of a Novel Gloeobacter Species from a Waterfall Cave in Mexico.</title>
        <authorList>
            <person name="Saw J.H."/>
            <person name="Cardona T."/>
            <person name="Montejano G."/>
        </authorList>
    </citation>
    <scope>NUCLEOTIDE SEQUENCE [LARGE SCALE GENOMIC DNA]</scope>
    <source>
        <strain evidence="6">MG652769</strain>
    </source>
</reference>
<keyword evidence="4" id="KW-0046">Antibiotic resistance</keyword>
<gene>
    <name evidence="6" type="primary">aac(3)-IV</name>
    <name evidence="6" type="ORF">ISF26_18000</name>
</gene>
<dbReference type="SUPFAM" id="SSF110710">
    <property type="entry name" value="TTHA0583/YokD-like"/>
    <property type="match status" value="1"/>
</dbReference>
<feature type="domain" description="Methyltransferase" evidence="5">
    <location>
        <begin position="59"/>
        <end position="102"/>
    </location>
</feature>
<evidence type="ECO:0000256" key="1">
    <source>
        <dbReference type="ARBA" id="ARBA00006383"/>
    </source>
</evidence>
<comment type="catalytic activity">
    <reaction evidence="4">
        <text>a 2-deoxystreptamine antibiotic + acetyl-CoA = an N(3)-acetyl-2-deoxystreptamine antibiotic + CoA + H(+)</text>
        <dbReference type="Rhea" id="RHEA:12665"/>
        <dbReference type="ChEBI" id="CHEBI:15378"/>
        <dbReference type="ChEBI" id="CHEBI:57287"/>
        <dbReference type="ChEBI" id="CHEBI:57288"/>
        <dbReference type="ChEBI" id="CHEBI:57921"/>
        <dbReference type="ChEBI" id="CHEBI:77452"/>
        <dbReference type="EC" id="2.3.1.81"/>
    </reaction>
</comment>
<evidence type="ECO:0000256" key="4">
    <source>
        <dbReference type="RuleBase" id="RU365031"/>
    </source>
</evidence>
<dbReference type="Proteomes" id="UP001054846">
    <property type="component" value="Chromosome"/>
</dbReference>
<evidence type="ECO:0000313" key="7">
    <source>
        <dbReference type="Proteomes" id="UP001054846"/>
    </source>
</evidence>
<dbReference type="SUPFAM" id="SSF53335">
    <property type="entry name" value="S-adenosyl-L-methionine-dependent methyltransferases"/>
    <property type="match status" value="1"/>
</dbReference>
<evidence type="ECO:0000313" key="6">
    <source>
        <dbReference type="EMBL" id="UFP93658.1"/>
    </source>
</evidence>
<organism evidence="6 7">
    <name type="scientific">Gloeobacter morelensis MG652769</name>
    <dbReference type="NCBI Taxonomy" id="2781736"/>
    <lineage>
        <taxon>Bacteria</taxon>
        <taxon>Bacillati</taxon>
        <taxon>Cyanobacteriota</taxon>
        <taxon>Cyanophyceae</taxon>
        <taxon>Gloeobacterales</taxon>
        <taxon>Gloeobacteraceae</taxon>
        <taxon>Gloeobacter</taxon>
        <taxon>Gloeobacter morelensis</taxon>
    </lineage>
</organism>
<dbReference type="InterPro" id="IPR028345">
    <property type="entry name" value="Antibiotic_NAT-like"/>
</dbReference>
<keyword evidence="2 4" id="KW-0808">Transferase</keyword>
<dbReference type="PANTHER" id="PTHR11104:SF0">
    <property type="entry name" value="SPBETA PROPHAGE-DERIVED AMINOGLYCOSIDE N(3')-ACETYLTRANSFERASE-LIKE PROTEIN YOKD"/>
    <property type="match status" value="1"/>
</dbReference>
<evidence type="ECO:0000256" key="2">
    <source>
        <dbReference type="ARBA" id="ARBA00022679"/>
    </source>
</evidence>
<keyword evidence="3 4" id="KW-0012">Acyltransferase</keyword>
<dbReference type="NCBIfam" id="NF033081">
    <property type="entry name" value="AAC_3_IV"/>
    <property type="match status" value="1"/>
</dbReference>
<dbReference type="PANTHER" id="PTHR11104">
    <property type="entry name" value="AMINOGLYCOSIDE N3-ACETYLTRANSFERASE"/>
    <property type="match status" value="1"/>
</dbReference>
<name>A0ABY3PJ07_9CYAN</name>
<sequence>MGPDRQSEELQELTQQTRAIWDRNARFWDAAVGEGNLVQSTLIGPACERLLAVQPNMTILDVACGNGVFSRRLARLGAQVVACDFSETFLECARARNTRFKLLASDCLWYKSHFLLNEAGMLESQIECHALSRAVLTEQLHALGVEAGGVLLVHMSFRATRPIEGGPLGLIEALRGVLGATGTLVMPSWSGEDDEPFDPLTTPAAPSLGIVADLFWRLPGVLRSNHFHAFAAIGPEAAWITSDPLPLPPHIPESPVGRVHDLNGQVLLLGVGHDANTTLHLAEILAGVPYRLPTYCTVLQDGRPVRIDYEENDHCCERFAFADEWLRARGLQSEGRVGHAHARLARARDIVGVALKHLAGDPLLFLHPPSAGCVECDEARRSTGA</sequence>
<dbReference type="InterPro" id="IPR041698">
    <property type="entry name" value="Methyltransf_25"/>
</dbReference>
<accession>A0ABY3PJ07</accession>
<dbReference type="EC" id="2.3.1.-" evidence="4"/>
<dbReference type="Pfam" id="PF13649">
    <property type="entry name" value="Methyltransf_25"/>
    <property type="match status" value="1"/>
</dbReference>
<comment type="similarity">
    <text evidence="1 4">Belongs to the antibiotic N-acetyltransferase family.</text>
</comment>
<evidence type="ECO:0000259" key="5">
    <source>
        <dbReference type="Pfam" id="PF13649"/>
    </source>
</evidence>
<evidence type="ECO:0000256" key="3">
    <source>
        <dbReference type="ARBA" id="ARBA00023315"/>
    </source>
</evidence>